<protein>
    <recommendedName>
        <fullName evidence="4">Phasin family protein</fullName>
    </recommendedName>
</protein>
<accession>A0A6S6YW17</accession>
<organism evidence="2 3">
    <name type="scientific">Achromobacter pestifer</name>
    <dbReference type="NCBI Taxonomy" id="1353889"/>
    <lineage>
        <taxon>Bacteria</taxon>
        <taxon>Pseudomonadati</taxon>
        <taxon>Pseudomonadota</taxon>
        <taxon>Betaproteobacteria</taxon>
        <taxon>Burkholderiales</taxon>
        <taxon>Alcaligenaceae</taxon>
        <taxon>Achromobacter</taxon>
    </lineage>
</organism>
<evidence type="ECO:0000313" key="2">
    <source>
        <dbReference type="EMBL" id="CAB3641995.1"/>
    </source>
</evidence>
<keyword evidence="3" id="KW-1185">Reference proteome</keyword>
<dbReference type="EMBL" id="CADIJX010000002">
    <property type="protein sequence ID" value="CAB3641995.1"/>
    <property type="molecule type" value="Genomic_DNA"/>
</dbReference>
<feature type="compositionally biased region" description="Basic and acidic residues" evidence="1">
    <location>
        <begin position="1"/>
        <end position="16"/>
    </location>
</feature>
<evidence type="ECO:0000256" key="1">
    <source>
        <dbReference type="SAM" id="MobiDB-lite"/>
    </source>
</evidence>
<dbReference type="AlphaFoldDB" id="A0A6S6YW17"/>
<evidence type="ECO:0008006" key="4">
    <source>
        <dbReference type="Google" id="ProtNLM"/>
    </source>
</evidence>
<dbReference type="RefSeq" id="WP_175174469.1">
    <property type="nucleotide sequence ID" value="NZ_CADIJX010000002.1"/>
</dbReference>
<evidence type="ECO:0000313" key="3">
    <source>
        <dbReference type="Proteomes" id="UP000494108"/>
    </source>
</evidence>
<sequence>MGEAREHGGKNADAHRAQPIMQTHATYHAAMESMAKGLEFMAKGLEFMAKSLEFMAKPAMNCTAA</sequence>
<reference evidence="2 3" key="1">
    <citation type="submission" date="2020-04" db="EMBL/GenBank/DDBJ databases">
        <authorList>
            <person name="De Canck E."/>
        </authorList>
    </citation>
    <scope>NUCLEOTIDE SEQUENCE [LARGE SCALE GENOMIC DNA]</scope>
    <source>
        <strain evidence="2 3">LMG 3431</strain>
    </source>
</reference>
<name>A0A6S6YW17_9BURK</name>
<feature type="region of interest" description="Disordered" evidence="1">
    <location>
        <begin position="1"/>
        <end position="23"/>
    </location>
</feature>
<gene>
    <name evidence="2" type="ORF">LMG3431_02187</name>
</gene>
<proteinExistence type="predicted"/>
<dbReference type="Proteomes" id="UP000494108">
    <property type="component" value="Unassembled WGS sequence"/>
</dbReference>